<accession>A0A1M4Y6B5</accession>
<dbReference type="Proteomes" id="UP000184327">
    <property type="component" value="Unassembled WGS sequence"/>
</dbReference>
<dbReference type="RefSeq" id="WP_073355764.1">
    <property type="nucleotide sequence ID" value="NZ_FQUZ01000011.1"/>
</dbReference>
<dbReference type="InterPro" id="IPR000073">
    <property type="entry name" value="AB_hydrolase_1"/>
</dbReference>
<sequence length="291" mass="32275">MGHIVYSEFSDHRLASGPVRIYAAGAAHAPAVLLLHGAMLDWAELSWMHLAPVLAQTHRVYALDFPRHGASRPWGDTLVDQALLERIVHEALNVLAVGKVHLVGLSMGAGVAMGYALHHPERVHRAVLAAPAGIGAKRKAQLLTWAFTRIAPVQRWNARYLAKKPELIRDTLRKGLSQGEATPAFEAIVLACQQEAERQARHGEKALDDWQIEAFEPFSMQLDFLPELPDMRVPTLWLRGSDDPMVYADDVAEAVRRTPGAQFIGIERARHLLPLDQPEAFNRAVQAFLVD</sequence>
<dbReference type="STRING" id="1122156.SAMN02745117_01187"/>
<dbReference type="GO" id="GO:0016020">
    <property type="term" value="C:membrane"/>
    <property type="evidence" value="ECO:0007669"/>
    <property type="project" value="TreeGrafter"/>
</dbReference>
<reference evidence="2 3" key="1">
    <citation type="submission" date="2016-11" db="EMBL/GenBank/DDBJ databases">
        <authorList>
            <person name="Jaros S."/>
            <person name="Januszkiewicz K."/>
            <person name="Wedrychowicz H."/>
        </authorList>
    </citation>
    <scope>NUCLEOTIDE SEQUENCE [LARGE SCALE GENOMIC DNA]</scope>
    <source>
        <strain evidence="2 3">DSM 16112</strain>
    </source>
</reference>
<organism evidence="2 3">
    <name type="scientific">Lampropedia hyalina DSM 16112</name>
    <dbReference type="NCBI Taxonomy" id="1122156"/>
    <lineage>
        <taxon>Bacteria</taxon>
        <taxon>Pseudomonadati</taxon>
        <taxon>Pseudomonadota</taxon>
        <taxon>Betaproteobacteria</taxon>
        <taxon>Burkholderiales</taxon>
        <taxon>Comamonadaceae</taxon>
        <taxon>Lampropedia</taxon>
    </lineage>
</organism>
<feature type="domain" description="AB hydrolase-1" evidence="1">
    <location>
        <begin position="32"/>
        <end position="284"/>
    </location>
</feature>
<dbReference type="EMBL" id="FQUZ01000011">
    <property type="protein sequence ID" value="SHF01347.1"/>
    <property type="molecule type" value="Genomic_DNA"/>
</dbReference>
<dbReference type="InterPro" id="IPR029058">
    <property type="entry name" value="AB_hydrolase_fold"/>
</dbReference>
<dbReference type="InterPro" id="IPR050266">
    <property type="entry name" value="AB_hydrolase_sf"/>
</dbReference>
<dbReference type="Pfam" id="PF12697">
    <property type="entry name" value="Abhydrolase_6"/>
    <property type="match status" value="1"/>
</dbReference>
<name>A0A1M4Y6B5_9BURK</name>
<dbReference type="PANTHER" id="PTHR43798:SF33">
    <property type="entry name" value="HYDROLASE, PUTATIVE (AFU_ORTHOLOGUE AFUA_2G14860)-RELATED"/>
    <property type="match status" value="1"/>
</dbReference>
<protein>
    <submittedName>
        <fullName evidence="2">Pimeloyl-ACP methyl ester carboxylesterase</fullName>
    </submittedName>
</protein>
<keyword evidence="3" id="KW-1185">Reference proteome</keyword>
<proteinExistence type="predicted"/>
<dbReference type="PRINTS" id="PR00111">
    <property type="entry name" value="ABHYDROLASE"/>
</dbReference>
<evidence type="ECO:0000259" key="1">
    <source>
        <dbReference type="Pfam" id="PF12697"/>
    </source>
</evidence>
<dbReference type="PANTHER" id="PTHR43798">
    <property type="entry name" value="MONOACYLGLYCEROL LIPASE"/>
    <property type="match status" value="1"/>
</dbReference>
<gene>
    <name evidence="2" type="ORF">SAMN02745117_01187</name>
</gene>
<evidence type="ECO:0000313" key="2">
    <source>
        <dbReference type="EMBL" id="SHF01347.1"/>
    </source>
</evidence>
<evidence type="ECO:0000313" key="3">
    <source>
        <dbReference type="Proteomes" id="UP000184327"/>
    </source>
</evidence>
<dbReference type="OrthoDB" id="135231at2"/>
<dbReference type="Gene3D" id="3.40.50.1820">
    <property type="entry name" value="alpha/beta hydrolase"/>
    <property type="match status" value="1"/>
</dbReference>
<dbReference type="AlphaFoldDB" id="A0A1M4Y6B5"/>
<dbReference type="SUPFAM" id="SSF53474">
    <property type="entry name" value="alpha/beta-Hydrolases"/>
    <property type="match status" value="1"/>
</dbReference>